<dbReference type="InterPro" id="IPR019734">
    <property type="entry name" value="TPR_rpt"/>
</dbReference>
<dbReference type="Pfam" id="PF14559">
    <property type="entry name" value="TPR_19"/>
    <property type="match status" value="1"/>
</dbReference>
<proteinExistence type="inferred from homology"/>
<comment type="similarity">
    <text evidence="1">Belongs to the glycosyltransferase 2 family. WaaE/KdtX subfamily.</text>
</comment>
<accession>A0A0M2UVC7</accession>
<evidence type="ECO:0000313" key="4">
    <source>
        <dbReference type="EMBL" id="KKO19772.1"/>
    </source>
</evidence>
<dbReference type="AlphaFoldDB" id="A0A0M2UVC7"/>
<dbReference type="GO" id="GO:0016740">
    <property type="term" value="F:transferase activity"/>
    <property type="evidence" value="ECO:0007669"/>
    <property type="project" value="UniProtKB-KW"/>
</dbReference>
<name>A0A0M2UVC7_9BACT</name>
<keyword evidence="2" id="KW-0802">TPR repeat</keyword>
<dbReference type="Pfam" id="PF00535">
    <property type="entry name" value="Glycos_transf_2"/>
    <property type="match status" value="1"/>
</dbReference>
<dbReference type="Gene3D" id="3.90.550.10">
    <property type="entry name" value="Spore Coat Polysaccharide Biosynthesis Protein SpsA, Chain A"/>
    <property type="match status" value="1"/>
</dbReference>
<dbReference type="PROSITE" id="PS50005">
    <property type="entry name" value="TPR"/>
    <property type="match status" value="4"/>
</dbReference>
<dbReference type="Proteomes" id="UP000034954">
    <property type="component" value="Unassembled WGS sequence"/>
</dbReference>
<dbReference type="EMBL" id="LAQJ01000155">
    <property type="protein sequence ID" value="KKO19772.1"/>
    <property type="molecule type" value="Genomic_DNA"/>
</dbReference>
<evidence type="ECO:0000259" key="3">
    <source>
        <dbReference type="Pfam" id="PF00535"/>
    </source>
</evidence>
<keyword evidence="5" id="KW-1185">Reference proteome</keyword>
<feature type="repeat" description="TPR" evidence="2">
    <location>
        <begin position="509"/>
        <end position="542"/>
    </location>
</feature>
<dbReference type="PANTHER" id="PTHR43630">
    <property type="entry name" value="POLY-BETA-1,6-N-ACETYL-D-GLUCOSAMINE SYNTHASE"/>
    <property type="match status" value="1"/>
</dbReference>
<reference evidence="4 5" key="1">
    <citation type="journal article" date="2013" name="BMC Microbiol.">
        <title>Identification of the type II cytochrome c maturation pathway in anammox bacteria by comparative genomics.</title>
        <authorList>
            <person name="Ferousi C."/>
            <person name="Speth D.R."/>
            <person name="Reimann J."/>
            <person name="Op den Camp H.J."/>
            <person name="Allen J.W."/>
            <person name="Keltjens J.T."/>
            <person name="Jetten M.S."/>
        </authorList>
    </citation>
    <scope>NUCLEOTIDE SEQUENCE [LARGE SCALE GENOMIC DNA]</scope>
    <source>
        <strain evidence="4">RU1</strain>
    </source>
</reference>
<dbReference type="InterPro" id="IPR011990">
    <property type="entry name" value="TPR-like_helical_dom_sf"/>
</dbReference>
<dbReference type="SUPFAM" id="SSF48452">
    <property type="entry name" value="TPR-like"/>
    <property type="match status" value="2"/>
</dbReference>
<organism evidence="4 5">
    <name type="scientific">Candidatus Brocadia fulgida</name>
    <dbReference type="NCBI Taxonomy" id="380242"/>
    <lineage>
        <taxon>Bacteria</taxon>
        <taxon>Pseudomonadati</taxon>
        <taxon>Planctomycetota</taxon>
        <taxon>Candidatus Brocadiia</taxon>
        <taxon>Candidatus Brocadiales</taxon>
        <taxon>Candidatus Brocadiaceae</taxon>
        <taxon>Candidatus Brocadia</taxon>
    </lineage>
</organism>
<comment type="caution">
    <text evidence="4">The sequence shown here is derived from an EMBL/GenBank/DDBJ whole genome shotgun (WGS) entry which is preliminary data.</text>
</comment>
<evidence type="ECO:0000256" key="2">
    <source>
        <dbReference type="PROSITE-ProRule" id="PRU00339"/>
    </source>
</evidence>
<evidence type="ECO:0000313" key="5">
    <source>
        <dbReference type="Proteomes" id="UP000034954"/>
    </source>
</evidence>
<feature type="repeat" description="TPR" evidence="2">
    <location>
        <begin position="544"/>
        <end position="577"/>
    </location>
</feature>
<dbReference type="SMART" id="SM00028">
    <property type="entry name" value="TPR"/>
    <property type="match status" value="6"/>
</dbReference>
<dbReference type="PANTHER" id="PTHR43630:SF2">
    <property type="entry name" value="GLYCOSYLTRANSFERASE"/>
    <property type="match status" value="1"/>
</dbReference>
<gene>
    <name evidence="4" type="primary">waaE_2</name>
    <name evidence="4" type="ORF">BROFUL_01498</name>
</gene>
<feature type="domain" description="Glycosyltransferase 2-like" evidence="3">
    <location>
        <begin position="26"/>
        <end position="138"/>
    </location>
</feature>
<dbReference type="InterPro" id="IPR001173">
    <property type="entry name" value="Glyco_trans_2-like"/>
</dbReference>
<dbReference type="CDD" id="cd02511">
    <property type="entry name" value="Beta4Glucosyltransferase"/>
    <property type="match status" value="1"/>
</dbReference>
<dbReference type="Gene3D" id="1.25.40.10">
    <property type="entry name" value="Tetratricopeptide repeat domain"/>
    <property type="match status" value="3"/>
</dbReference>
<protein>
    <submittedName>
        <fullName evidence="4">Glycosyltransferase fused to TPR-repeat domain protein</fullName>
    </submittedName>
</protein>
<dbReference type="PATRIC" id="fig|380242.3.peg.1853"/>
<sequence length="591" mass="67436">MNNTRQQTMTDKGRQAVLNNNRPTLSACMIVKNEEKFLSQCLASIKGAVDEIIIVDTGSTDKTVDIAHSFSANVYHHPWNNSFSEARNHSLEYARGDWILQIDADETLEQTDIPLLHTLINNDSYNVIYVAIYNELPGGCAKHYFQRIFRRGKAHFEGIVHNQLIFEGKALQSEIRFYHYGYNLSEQEMQKKYTRTGDLLRQQLAGNPGNLFIMANLVRNYRNEYAFDKVIDFAENGLKISASQTDLVSKNQRQRMSIDLAHAFINKNLIDKAELVCKKALIENPDSFDILLVMGEVFMKKGVFHDALPCFKKYLILKEKENKEPTFFLLSSDFYQYEHTVYNHIGECYKHLGLIHEAIVAYKKAIELNSRDPLNYANLINLYISQDRLIDAKDLTFAAIKSGIANHLIYHLLGKIYAAEGKMNDAIDACKQSLRMDNTNIPTHAYLINLLIQINHLDEASKILKDMLSLYPEEFTFLCLLERITYKQGNKESLVSFVRNILQSNPSDHNIYLHLGSLCMEVEEYADAIEAFERYLRTSSKVDASVIADIAVCYAKQGMREPALFGFQTALKLDPNCKCALQNLAALKANA</sequence>
<dbReference type="Pfam" id="PF00515">
    <property type="entry name" value="TPR_1"/>
    <property type="match status" value="1"/>
</dbReference>
<dbReference type="SUPFAM" id="SSF53448">
    <property type="entry name" value="Nucleotide-diphospho-sugar transferases"/>
    <property type="match status" value="1"/>
</dbReference>
<dbReference type="InterPro" id="IPR029044">
    <property type="entry name" value="Nucleotide-diphossugar_trans"/>
</dbReference>
<feature type="repeat" description="TPR" evidence="2">
    <location>
        <begin position="407"/>
        <end position="440"/>
    </location>
</feature>
<feature type="repeat" description="TPR" evidence="2">
    <location>
        <begin position="339"/>
        <end position="372"/>
    </location>
</feature>
<evidence type="ECO:0000256" key="1">
    <source>
        <dbReference type="ARBA" id="ARBA00038494"/>
    </source>
</evidence>